<dbReference type="PANTHER" id="PTHR34227:SF1">
    <property type="entry name" value="DIMETHYL SULFOXIDE REDUCTASE CHAPERONE-RELATED"/>
    <property type="match status" value="1"/>
</dbReference>
<dbReference type="AlphaFoldDB" id="A0AAU8GV06"/>
<dbReference type="Gene3D" id="1.10.3480.10">
    <property type="entry name" value="TorD-like"/>
    <property type="match status" value="1"/>
</dbReference>
<gene>
    <name evidence="2" type="ORF">V4D30_08215</name>
</gene>
<proteinExistence type="predicted"/>
<dbReference type="InterPro" id="IPR020945">
    <property type="entry name" value="DMSO/NO3_reduct_chaperone"/>
</dbReference>
<dbReference type="EMBL" id="CP144373">
    <property type="protein sequence ID" value="XCH46320.1"/>
    <property type="molecule type" value="Genomic_DNA"/>
</dbReference>
<dbReference type="SUPFAM" id="SSF89155">
    <property type="entry name" value="TorD-like"/>
    <property type="match status" value="1"/>
</dbReference>
<name>A0AAU8GV06_9BACT</name>
<accession>A0AAU8GV06</accession>
<organism evidence="2">
    <name type="scientific">Thermodesulfovibrio autotrophicus</name>
    <dbReference type="NCBI Taxonomy" id="3118333"/>
    <lineage>
        <taxon>Bacteria</taxon>
        <taxon>Pseudomonadati</taxon>
        <taxon>Nitrospirota</taxon>
        <taxon>Thermodesulfovibrionia</taxon>
        <taxon>Thermodesulfovibrionales</taxon>
        <taxon>Thermodesulfovibrionaceae</taxon>
        <taxon>Thermodesulfovibrio</taxon>
    </lineage>
</organism>
<dbReference type="InterPro" id="IPR036411">
    <property type="entry name" value="TorD-like_sf"/>
</dbReference>
<keyword evidence="1" id="KW-0143">Chaperone</keyword>
<dbReference type="KEGG" id="taut:V4D30_08215"/>
<sequence length="174" mass="20784">MNFLDPVQQERVEAYRLFAYLFMNIPQFEHIEDFKDFAEVSINDTYEEICNDYIALFVEGAVPNYEGYYLTELYKDIPLSFELRDVQHFYWAAGVAIDEEIDLPHDHISMELLFMSYLIEQNLKDLQIEFLRRLCEWIPLFCDTLYEKANTAFYKEVATSLKEFVLSECEETIE</sequence>
<reference evidence="2" key="1">
    <citation type="submission" date="2024-01" db="EMBL/GenBank/DDBJ databases">
        <title>The first autotrophic representatives of the genus Thermodesulfovibrio.</title>
        <authorList>
            <person name="Maltseva A.I."/>
            <person name="Elcheninov A.G."/>
            <person name="Kublanov I.V."/>
            <person name="Lebedinsky A.V."/>
            <person name="Frolov E.N."/>
        </authorList>
    </citation>
    <scope>NUCLEOTIDE SEQUENCE</scope>
    <source>
        <strain evidence="2">3907-1M</strain>
    </source>
</reference>
<evidence type="ECO:0000256" key="1">
    <source>
        <dbReference type="ARBA" id="ARBA00023186"/>
    </source>
</evidence>
<dbReference type="RefSeq" id="WP_353683858.1">
    <property type="nucleotide sequence ID" value="NZ_CP144373.1"/>
</dbReference>
<dbReference type="PANTHER" id="PTHR34227">
    <property type="entry name" value="CHAPERONE PROTEIN YCDY"/>
    <property type="match status" value="1"/>
</dbReference>
<protein>
    <submittedName>
        <fullName evidence="2">Molecular chaperone TorD family protein</fullName>
    </submittedName>
</protein>
<dbReference type="InterPro" id="IPR050289">
    <property type="entry name" value="TorD/DmsD_chaperones"/>
</dbReference>
<dbReference type="Pfam" id="PF02613">
    <property type="entry name" value="Nitrate_red_del"/>
    <property type="match status" value="1"/>
</dbReference>
<evidence type="ECO:0000313" key="2">
    <source>
        <dbReference type="EMBL" id="XCH46320.1"/>
    </source>
</evidence>